<evidence type="ECO:0000313" key="11">
    <source>
        <dbReference type="Proteomes" id="UP001642540"/>
    </source>
</evidence>
<evidence type="ECO:0000256" key="4">
    <source>
        <dbReference type="ARBA" id="ARBA00023136"/>
    </source>
</evidence>
<feature type="transmembrane region" description="Helical" evidence="8">
    <location>
        <begin position="137"/>
        <end position="158"/>
    </location>
</feature>
<sequence>MVQKTYSVQKNSVEIETEGPDVITKVRSSAPRWKSPRTPQYITSATVTIGAFSLGNVLGWSSPALVSIQKSGDFPDLVTADISWIGSLITIGAVAGAPLAGYCIEKVGRKNTLLISALPLVLGWLSLAMAAQISMLYIGRFLTGVGIGSLSLVAPVYLSEISQPEIRGCLGAIFQVVVKFGILFTYVTGCMLPYNYLAGACGVVPIFFFIFVAYLPESPRYLIATKQSDRATDALCWLRASDKKCPSKEVLQEIDEIQEAISRKQQQKLNYKELMSPSTLKPLMIVLGLMFFNQFCGGNAFGFYAVMIFEHTGVGLDSHVSGVVVGVFQTFATIIASLYVDKAGRRILLILSFVVMCLSLVTLGAFFHLQSIDAIFHEAVNWIPLVSLVLFNAAYCGGVASLVWTVMSEVLPSNIIGFASGLTTTFNWSLAFLITRFFHDLNSALGPQNTFWLFAIFCAFGVMFIYIFVPETKGKSLDKIQQEHFESKSNTNPSPTSSSGTSSTTSSTADLVI</sequence>
<gene>
    <name evidence="10" type="ORF">ODALV1_LOCUS13297</name>
</gene>
<feature type="coiled-coil region" evidence="6">
    <location>
        <begin position="247"/>
        <end position="274"/>
    </location>
</feature>
<evidence type="ECO:0000256" key="8">
    <source>
        <dbReference type="SAM" id="Phobius"/>
    </source>
</evidence>
<evidence type="ECO:0000259" key="9">
    <source>
        <dbReference type="PROSITE" id="PS50850"/>
    </source>
</evidence>
<accession>A0ABP1QRY1</accession>
<dbReference type="InterPro" id="IPR005828">
    <property type="entry name" value="MFS_sugar_transport-like"/>
</dbReference>
<dbReference type="Proteomes" id="UP001642540">
    <property type="component" value="Unassembled WGS sequence"/>
</dbReference>
<keyword evidence="5" id="KW-0813">Transport</keyword>
<evidence type="ECO:0000256" key="6">
    <source>
        <dbReference type="SAM" id="Coils"/>
    </source>
</evidence>
<dbReference type="PANTHER" id="PTHR48021">
    <property type="match status" value="1"/>
</dbReference>
<dbReference type="InterPro" id="IPR050549">
    <property type="entry name" value="MFS_Trehalose_Transporter"/>
</dbReference>
<name>A0ABP1QRY1_9HEXA</name>
<dbReference type="PROSITE" id="PS50850">
    <property type="entry name" value="MFS"/>
    <property type="match status" value="1"/>
</dbReference>
<dbReference type="PROSITE" id="PS00217">
    <property type="entry name" value="SUGAR_TRANSPORT_2"/>
    <property type="match status" value="1"/>
</dbReference>
<reference evidence="10 11" key="1">
    <citation type="submission" date="2024-08" db="EMBL/GenBank/DDBJ databases">
        <authorList>
            <person name="Cucini C."/>
            <person name="Frati F."/>
        </authorList>
    </citation>
    <scope>NUCLEOTIDE SEQUENCE [LARGE SCALE GENOMIC DNA]</scope>
</reference>
<dbReference type="PROSITE" id="PS00216">
    <property type="entry name" value="SUGAR_TRANSPORT_1"/>
    <property type="match status" value="2"/>
</dbReference>
<evidence type="ECO:0000256" key="2">
    <source>
        <dbReference type="ARBA" id="ARBA00022692"/>
    </source>
</evidence>
<feature type="transmembrane region" description="Helical" evidence="8">
    <location>
        <begin position="382"/>
        <end position="404"/>
    </location>
</feature>
<feature type="transmembrane region" description="Helical" evidence="8">
    <location>
        <begin position="194"/>
        <end position="215"/>
    </location>
</feature>
<evidence type="ECO:0000256" key="3">
    <source>
        <dbReference type="ARBA" id="ARBA00022989"/>
    </source>
</evidence>
<proteinExistence type="inferred from homology"/>
<evidence type="ECO:0000256" key="7">
    <source>
        <dbReference type="SAM" id="MobiDB-lite"/>
    </source>
</evidence>
<dbReference type="NCBIfam" id="TIGR00879">
    <property type="entry name" value="SP"/>
    <property type="match status" value="1"/>
</dbReference>
<keyword evidence="11" id="KW-1185">Reference proteome</keyword>
<feature type="compositionally biased region" description="Low complexity" evidence="7">
    <location>
        <begin position="488"/>
        <end position="513"/>
    </location>
</feature>
<dbReference type="Gene3D" id="1.20.1250.20">
    <property type="entry name" value="MFS general substrate transporter like domains"/>
    <property type="match status" value="1"/>
</dbReference>
<feature type="transmembrane region" description="Helical" evidence="8">
    <location>
        <begin position="82"/>
        <end position="104"/>
    </location>
</feature>
<evidence type="ECO:0000256" key="5">
    <source>
        <dbReference type="RuleBase" id="RU003346"/>
    </source>
</evidence>
<feature type="region of interest" description="Disordered" evidence="7">
    <location>
        <begin position="484"/>
        <end position="513"/>
    </location>
</feature>
<comment type="subcellular location">
    <subcellularLocation>
        <location evidence="1">Membrane</location>
        <topology evidence="1">Multi-pass membrane protein</topology>
    </subcellularLocation>
</comment>
<dbReference type="InterPro" id="IPR044775">
    <property type="entry name" value="MFS_ERD6/Tret1-like"/>
</dbReference>
<dbReference type="InterPro" id="IPR005829">
    <property type="entry name" value="Sugar_transporter_CS"/>
</dbReference>
<evidence type="ECO:0000313" key="10">
    <source>
        <dbReference type="EMBL" id="CAL8109366.1"/>
    </source>
</evidence>
<feature type="transmembrane region" description="Helical" evidence="8">
    <location>
        <begin position="319"/>
        <end position="340"/>
    </location>
</feature>
<dbReference type="Pfam" id="PF00083">
    <property type="entry name" value="Sugar_tr"/>
    <property type="match status" value="1"/>
</dbReference>
<feature type="transmembrane region" description="Helical" evidence="8">
    <location>
        <begin position="41"/>
        <end position="62"/>
    </location>
</feature>
<feature type="domain" description="Major facilitator superfamily (MFS) profile" evidence="9">
    <location>
        <begin position="43"/>
        <end position="473"/>
    </location>
</feature>
<dbReference type="InterPro" id="IPR003663">
    <property type="entry name" value="Sugar/inositol_transpt"/>
</dbReference>
<dbReference type="CDD" id="cd17358">
    <property type="entry name" value="MFS_GLUT6_8_Class3_like"/>
    <property type="match status" value="1"/>
</dbReference>
<protein>
    <recommendedName>
        <fullName evidence="9">Major facilitator superfamily (MFS) profile domain-containing protein</fullName>
    </recommendedName>
</protein>
<comment type="similarity">
    <text evidence="5">Belongs to the major facilitator superfamily. Sugar transporter (TC 2.A.1.1) family.</text>
</comment>
<organism evidence="10 11">
    <name type="scientific">Orchesella dallaii</name>
    <dbReference type="NCBI Taxonomy" id="48710"/>
    <lineage>
        <taxon>Eukaryota</taxon>
        <taxon>Metazoa</taxon>
        <taxon>Ecdysozoa</taxon>
        <taxon>Arthropoda</taxon>
        <taxon>Hexapoda</taxon>
        <taxon>Collembola</taxon>
        <taxon>Entomobryomorpha</taxon>
        <taxon>Entomobryoidea</taxon>
        <taxon>Orchesellidae</taxon>
        <taxon>Orchesellinae</taxon>
        <taxon>Orchesella</taxon>
    </lineage>
</organism>
<dbReference type="InterPro" id="IPR036259">
    <property type="entry name" value="MFS_trans_sf"/>
</dbReference>
<dbReference type="PRINTS" id="PR00171">
    <property type="entry name" value="SUGRTRNSPORT"/>
</dbReference>
<dbReference type="EMBL" id="CAXLJM020000041">
    <property type="protein sequence ID" value="CAL8109366.1"/>
    <property type="molecule type" value="Genomic_DNA"/>
</dbReference>
<feature type="transmembrane region" description="Helical" evidence="8">
    <location>
        <begin position="111"/>
        <end position="131"/>
    </location>
</feature>
<feature type="transmembrane region" description="Helical" evidence="8">
    <location>
        <begin position="450"/>
        <end position="469"/>
    </location>
</feature>
<feature type="transmembrane region" description="Helical" evidence="8">
    <location>
        <begin position="347"/>
        <end position="370"/>
    </location>
</feature>
<keyword evidence="3 8" id="KW-1133">Transmembrane helix</keyword>
<evidence type="ECO:0000256" key="1">
    <source>
        <dbReference type="ARBA" id="ARBA00004141"/>
    </source>
</evidence>
<feature type="transmembrane region" description="Helical" evidence="8">
    <location>
        <begin position="283"/>
        <end position="307"/>
    </location>
</feature>
<feature type="transmembrane region" description="Helical" evidence="8">
    <location>
        <begin position="170"/>
        <end position="188"/>
    </location>
</feature>
<comment type="caution">
    <text evidence="10">The sequence shown here is derived from an EMBL/GenBank/DDBJ whole genome shotgun (WGS) entry which is preliminary data.</text>
</comment>
<feature type="transmembrane region" description="Helical" evidence="8">
    <location>
        <begin position="416"/>
        <end position="438"/>
    </location>
</feature>
<dbReference type="SUPFAM" id="SSF103473">
    <property type="entry name" value="MFS general substrate transporter"/>
    <property type="match status" value="1"/>
</dbReference>
<dbReference type="PANTHER" id="PTHR48021:SF1">
    <property type="entry name" value="GH07001P-RELATED"/>
    <property type="match status" value="1"/>
</dbReference>
<keyword evidence="4 8" id="KW-0472">Membrane</keyword>
<keyword evidence="2 8" id="KW-0812">Transmembrane</keyword>
<dbReference type="InterPro" id="IPR020846">
    <property type="entry name" value="MFS_dom"/>
</dbReference>
<keyword evidence="6" id="KW-0175">Coiled coil</keyword>